<proteinExistence type="inferred from homology"/>
<dbReference type="GO" id="GO:0032889">
    <property type="term" value="P:regulation of vacuole fusion, non-autophagic"/>
    <property type="evidence" value="ECO:0007669"/>
    <property type="project" value="EnsemblFungi"/>
</dbReference>
<evidence type="ECO:0000313" key="13">
    <source>
        <dbReference type="Proteomes" id="UP000095038"/>
    </source>
</evidence>
<keyword evidence="4 9" id="KW-0547">Nucleotide-binding</keyword>
<gene>
    <name evidence="12" type="ORF">ASCRUDRAFT_39935</name>
</gene>
<dbReference type="GO" id="GO:0005524">
    <property type="term" value="F:ATP binding"/>
    <property type="evidence" value="ECO:0007669"/>
    <property type="project" value="UniProtKB-UniRule"/>
</dbReference>
<dbReference type="InterPro" id="IPR052239">
    <property type="entry name" value="Ser/Thr-specific_kinases"/>
</dbReference>
<protein>
    <recommendedName>
        <fullName evidence="1">non-specific serine/threonine protein kinase</fullName>
        <ecNumber evidence="1">2.7.11.1</ecNumber>
    </recommendedName>
</protein>
<evidence type="ECO:0000256" key="9">
    <source>
        <dbReference type="PROSITE-ProRule" id="PRU10141"/>
    </source>
</evidence>
<evidence type="ECO:0000256" key="2">
    <source>
        <dbReference type="ARBA" id="ARBA00022527"/>
    </source>
</evidence>
<keyword evidence="5 12" id="KW-0418">Kinase</keyword>
<dbReference type="Proteomes" id="UP000095038">
    <property type="component" value="Unassembled WGS sequence"/>
</dbReference>
<dbReference type="InterPro" id="IPR011009">
    <property type="entry name" value="Kinase-like_dom_sf"/>
</dbReference>
<dbReference type="Pfam" id="PF00069">
    <property type="entry name" value="Pkinase"/>
    <property type="match status" value="2"/>
</dbReference>
<evidence type="ECO:0000256" key="6">
    <source>
        <dbReference type="ARBA" id="ARBA00022840"/>
    </source>
</evidence>
<keyword evidence="6 9" id="KW-0067">ATP-binding</keyword>
<dbReference type="AlphaFoldDB" id="A0A1D2V8V3"/>
<dbReference type="EC" id="2.7.11.1" evidence="1"/>
<evidence type="ECO:0000256" key="8">
    <source>
        <dbReference type="ARBA" id="ARBA00048679"/>
    </source>
</evidence>
<dbReference type="InterPro" id="IPR017441">
    <property type="entry name" value="Protein_kinase_ATP_BS"/>
</dbReference>
<dbReference type="InterPro" id="IPR000719">
    <property type="entry name" value="Prot_kinase_dom"/>
</dbReference>
<name>A0A1D2V8V3_9ASCO</name>
<dbReference type="InParanoid" id="A0A1D2V8V3"/>
<evidence type="ECO:0000259" key="11">
    <source>
        <dbReference type="PROSITE" id="PS50011"/>
    </source>
</evidence>
<keyword evidence="13" id="KW-1185">Reference proteome</keyword>
<dbReference type="GO" id="GO:0005794">
    <property type="term" value="C:Golgi apparatus"/>
    <property type="evidence" value="ECO:0007669"/>
    <property type="project" value="TreeGrafter"/>
</dbReference>
<evidence type="ECO:0000256" key="10">
    <source>
        <dbReference type="RuleBase" id="RU000304"/>
    </source>
</evidence>
<organism evidence="12 13">
    <name type="scientific">Ascoidea rubescens DSM 1968</name>
    <dbReference type="NCBI Taxonomy" id="1344418"/>
    <lineage>
        <taxon>Eukaryota</taxon>
        <taxon>Fungi</taxon>
        <taxon>Dikarya</taxon>
        <taxon>Ascomycota</taxon>
        <taxon>Saccharomycotina</taxon>
        <taxon>Saccharomycetes</taxon>
        <taxon>Ascoideaceae</taxon>
        <taxon>Ascoidea</taxon>
    </lineage>
</organism>
<dbReference type="PIRSF" id="PIRSF000654">
    <property type="entry name" value="Integrin-linked_kinase"/>
    <property type="match status" value="1"/>
</dbReference>
<evidence type="ECO:0000256" key="5">
    <source>
        <dbReference type="ARBA" id="ARBA00022777"/>
    </source>
</evidence>
<evidence type="ECO:0000256" key="7">
    <source>
        <dbReference type="ARBA" id="ARBA00047899"/>
    </source>
</evidence>
<keyword evidence="2 10" id="KW-0723">Serine/threonine-protein kinase</keyword>
<dbReference type="STRING" id="1344418.A0A1D2V8V3"/>
<dbReference type="OrthoDB" id="248923at2759"/>
<dbReference type="FunCoup" id="A0A1D2V8V3">
    <property type="interactions" value="825"/>
</dbReference>
<feature type="domain" description="Protein kinase" evidence="11">
    <location>
        <begin position="28"/>
        <end position="363"/>
    </location>
</feature>
<comment type="catalytic activity">
    <reaction evidence="7">
        <text>L-threonyl-[protein] + ATP = O-phospho-L-threonyl-[protein] + ADP + H(+)</text>
        <dbReference type="Rhea" id="RHEA:46608"/>
        <dbReference type="Rhea" id="RHEA-COMP:11060"/>
        <dbReference type="Rhea" id="RHEA-COMP:11605"/>
        <dbReference type="ChEBI" id="CHEBI:15378"/>
        <dbReference type="ChEBI" id="CHEBI:30013"/>
        <dbReference type="ChEBI" id="CHEBI:30616"/>
        <dbReference type="ChEBI" id="CHEBI:61977"/>
        <dbReference type="ChEBI" id="CHEBI:456216"/>
        <dbReference type="EC" id="2.7.11.1"/>
    </reaction>
</comment>
<dbReference type="GO" id="GO:0004674">
    <property type="term" value="F:protein serine/threonine kinase activity"/>
    <property type="evidence" value="ECO:0007669"/>
    <property type="project" value="UniProtKB-KW"/>
</dbReference>
<dbReference type="Gene3D" id="1.10.510.10">
    <property type="entry name" value="Transferase(Phosphotransferase) domain 1"/>
    <property type="match status" value="2"/>
</dbReference>
<comment type="similarity">
    <text evidence="10">Belongs to the protein kinase superfamily.</text>
</comment>
<dbReference type="GO" id="GO:0005773">
    <property type="term" value="C:vacuole"/>
    <property type="evidence" value="ECO:0007669"/>
    <property type="project" value="GOC"/>
</dbReference>
<dbReference type="EMBL" id="KV454495">
    <property type="protein sequence ID" value="ODV58082.1"/>
    <property type="molecule type" value="Genomic_DNA"/>
</dbReference>
<dbReference type="GO" id="GO:0006624">
    <property type="term" value="P:vacuolar protein processing"/>
    <property type="evidence" value="ECO:0007669"/>
    <property type="project" value="EnsemblFungi"/>
</dbReference>
<sequence>MDELISLFCGCFPGISKTPILKINNAKFKILKLLGEGGFSYVYLVEASNGGKYALKKIRCPYGSTETVKSAINEINNYNEFHSPYIIRSIDSSIIEEKDGSKTIYILLPFFEKGSLQDLIVDLVINNQKVKEIDAIRTFIGIARGLQAMHRHSNNVNVNKNKKINYRDIIKSTTGGISLETLEINNSDAFINSGNDDGNDNDNDYMPYSHRDLKPANVMISKDGIPVLCDLGSCSKARIHIKNRNEAMKLQDLAAEVCTLPYRAPELLDVSSNCFITEKTDIWSLGCLLFAILFGTSPFEKEEAESGASMSLAISSGSYSIPNNNSYSKDIIELIKSCLNVEATSRPDIEEVLSKSLEIQTKLEQQRL</sequence>
<dbReference type="GeneID" id="30964609"/>
<dbReference type="PROSITE" id="PS50011">
    <property type="entry name" value="PROTEIN_KINASE_DOM"/>
    <property type="match status" value="1"/>
</dbReference>
<dbReference type="InterPro" id="IPR008271">
    <property type="entry name" value="Ser/Thr_kinase_AS"/>
</dbReference>
<evidence type="ECO:0000313" key="12">
    <source>
        <dbReference type="EMBL" id="ODV58082.1"/>
    </source>
</evidence>
<dbReference type="PROSITE" id="PS00108">
    <property type="entry name" value="PROTEIN_KINASE_ST"/>
    <property type="match status" value="1"/>
</dbReference>
<dbReference type="SMART" id="SM00220">
    <property type="entry name" value="S_TKc"/>
    <property type="match status" value="1"/>
</dbReference>
<dbReference type="PROSITE" id="PS00107">
    <property type="entry name" value="PROTEIN_KINASE_ATP"/>
    <property type="match status" value="1"/>
</dbReference>
<dbReference type="PANTHER" id="PTHR45998:SF2">
    <property type="entry name" value="SERINE_THREONINE-PROTEIN KINASE 16"/>
    <property type="match status" value="1"/>
</dbReference>
<accession>A0A1D2V8V3</accession>
<evidence type="ECO:0000256" key="3">
    <source>
        <dbReference type="ARBA" id="ARBA00022679"/>
    </source>
</evidence>
<evidence type="ECO:0000256" key="4">
    <source>
        <dbReference type="ARBA" id="ARBA00022741"/>
    </source>
</evidence>
<reference evidence="13" key="1">
    <citation type="submission" date="2016-05" db="EMBL/GenBank/DDBJ databases">
        <title>Comparative genomics of biotechnologically important yeasts.</title>
        <authorList>
            <consortium name="DOE Joint Genome Institute"/>
            <person name="Riley R."/>
            <person name="Haridas S."/>
            <person name="Wolfe K.H."/>
            <person name="Lopes M.R."/>
            <person name="Hittinger C.T."/>
            <person name="Goker M."/>
            <person name="Salamov A."/>
            <person name="Wisecaver J."/>
            <person name="Long T.M."/>
            <person name="Aerts A.L."/>
            <person name="Barry K."/>
            <person name="Choi C."/>
            <person name="Clum A."/>
            <person name="Coughlan A.Y."/>
            <person name="Deshpande S."/>
            <person name="Douglass A.P."/>
            <person name="Hanson S.J."/>
            <person name="Klenk H.-P."/>
            <person name="Labutti K."/>
            <person name="Lapidus A."/>
            <person name="Lindquist E."/>
            <person name="Lipzen A."/>
            <person name="Meier-Kolthoff J.P."/>
            <person name="Ohm R.A."/>
            <person name="Otillar R.P."/>
            <person name="Pangilinan J."/>
            <person name="Peng Y."/>
            <person name="Rokas A."/>
            <person name="Rosa C.A."/>
            <person name="Scheuner C."/>
            <person name="Sibirny A.A."/>
            <person name="Slot J.C."/>
            <person name="Stielow J.B."/>
            <person name="Sun H."/>
            <person name="Kurtzman C.P."/>
            <person name="Blackwell M."/>
            <person name="Grigoriev I.V."/>
            <person name="Jeffries T.W."/>
        </authorList>
    </citation>
    <scope>NUCLEOTIDE SEQUENCE [LARGE SCALE GENOMIC DNA]</scope>
    <source>
        <strain evidence="13">DSM 1968</strain>
    </source>
</reference>
<evidence type="ECO:0000256" key="1">
    <source>
        <dbReference type="ARBA" id="ARBA00012513"/>
    </source>
</evidence>
<dbReference type="SUPFAM" id="SSF56112">
    <property type="entry name" value="Protein kinase-like (PK-like)"/>
    <property type="match status" value="1"/>
</dbReference>
<dbReference type="RefSeq" id="XP_020044389.1">
    <property type="nucleotide sequence ID" value="XM_020190973.1"/>
</dbReference>
<comment type="catalytic activity">
    <reaction evidence="8">
        <text>L-seryl-[protein] + ATP = O-phospho-L-seryl-[protein] + ADP + H(+)</text>
        <dbReference type="Rhea" id="RHEA:17989"/>
        <dbReference type="Rhea" id="RHEA-COMP:9863"/>
        <dbReference type="Rhea" id="RHEA-COMP:11604"/>
        <dbReference type="ChEBI" id="CHEBI:15378"/>
        <dbReference type="ChEBI" id="CHEBI:29999"/>
        <dbReference type="ChEBI" id="CHEBI:30616"/>
        <dbReference type="ChEBI" id="CHEBI:83421"/>
        <dbReference type="ChEBI" id="CHEBI:456216"/>
        <dbReference type="EC" id="2.7.11.1"/>
    </reaction>
</comment>
<dbReference type="PANTHER" id="PTHR45998">
    <property type="entry name" value="SERINE/THREONINE-PROTEIN KINASE 16"/>
    <property type="match status" value="1"/>
</dbReference>
<feature type="binding site" evidence="9">
    <location>
        <position position="56"/>
    </location>
    <ligand>
        <name>ATP</name>
        <dbReference type="ChEBI" id="CHEBI:30616"/>
    </ligand>
</feature>
<keyword evidence="3" id="KW-0808">Transferase</keyword>